<protein>
    <submittedName>
        <fullName evidence="3">Helix-turn-helix domain-containing protein</fullName>
    </submittedName>
</protein>
<dbReference type="InterPro" id="IPR010982">
    <property type="entry name" value="Lambda_DNA-bd_dom_sf"/>
</dbReference>
<evidence type="ECO:0000313" key="4">
    <source>
        <dbReference type="Proteomes" id="UP001430700"/>
    </source>
</evidence>
<sequence>MKHSLQQKVGKRIQEIRIQKNFSQQELASKCNFEKSNMSRLENGNSNATLSTLEKVCDALQIDYIELFKF</sequence>
<dbReference type="SMART" id="SM00530">
    <property type="entry name" value="HTH_XRE"/>
    <property type="match status" value="1"/>
</dbReference>
<dbReference type="PROSITE" id="PS50943">
    <property type="entry name" value="HTH_CROC1"/>
    <property type="match status" value="1"/>
</dbReference>
<dbReference type="RefSeq" id="WP_230000108.1">
    <property type="nucleotide sequence ID" value="NZ_JAJJMN010000001.1"/>
</dbReference>
<accession>A0ABS8M1N2</accession>
<feature type="domain" description="HTH cro/C1-type" evidence="2">
    <location>
        <begin position="13"/>
        <end position="67"/>
    </location>
</feature>
<keyword evidence="4" id="KW-1185">Reference proteome</keyword>
<organism evidence="3 4">
    <name type="scientific">Flavobacterium lipolyticum</name>
    <dbReference type="NCBI Taxonomy" id="2893754"/>
    <lineage>
        <taxon>Bacteria</taxon>
        <taxon>Pseudomonadati</taxon>
        <taxon>Bacteroidota</taxon>
        <taxon>Flavobacteriia</taxon>
        <taxon>Flavobacteriales</taxon>
        <taxon>Flavobacteriaceae</taxon>
        <taxon>Flavobacterium</taxon>
    </lineage>
</organism>
<comment type="caution">
    <text evidence="3">The sequence shown here is derived from an EMBL/GenBank/DDBJ whole genome shotgun (WGS) entry which is preliminary data.</text>
</comment>
<gene>
    <name evidence="3" type="ORF">LNQ34_13290</name>
</gene>
<name>A0ABS8M1N2_9FLAO</name>
<keyword evidence="1" id="KW-0238">DNA-binding</keyword>
<dbReference type="Pfam" id="PF13443">
    <property type="entry name" value="HTH_26"/>
    <property type="match status" value="1"/>
</dbReference>
<reference evidence="3" key="1">
    <citation type="submission" date="2021-11" db="EMBL/GenBank/DDBJ databases">
        <title>Description of novel Flavobacterium species.</title>
        <authorList>
            <person name="Saticioglu I.B."/>
            <person name="Ay H."/>
            <person name="Altun S."/>
            <person name="Duman M."/>
        </authorList>
    </citation>
    <scope>NUCLEOTIDE SEQUENCE</scope>
    <source>
        <strain evidence="3">F-126</strain>
    </source>
</reference>
<dbReference type="InterPro" id="IPR001387">
    <property type="entry name" value="Cro/C1-type_HTH"/>
</dbReference>
<dbReference type="PANTHER" id="PTHR46797:SF1">
    <property type="entry name" value="METHYLPHOSPHONATE SYNTHASE"/>
    <property type="match status" value="1"/>
</dbReference>
<evidence type="ECO:0000259" key="2">
    <source>
        <dbReference type="PROSITE" id="PS50943"/>
    </source>
</evidence>
<dbReference type="Gene3D" id="1.10.260.40">
    <property type="entry name" value="lambda repressor-like DNA-binding domains"/>
    <property type="match status" value="1"/>
</dbReference>
<proteinExistence type="predicted"/>
<dbReference type="PANTHER" id="PTHR46797">
    <property type="entry name" value="HTH-TYPE TRANSCRIPTIONAL REGULATOR"/>
    <property type="match status" value="1"/>
</dbReference>
<dbReference type="Proteomes" id="UP001430700">
    <property type="component" value="Unassembled WGS sequence"/>
</dbReference>
<dbReference type="InterPro" id="IPR050807">
    <property type="entry name" value="TransReg_Diox_bact_type"/>
</dbReference>
<dbReference type="EMBL" id="JAJJMN010000001">
    <property type="protein sequence ID" value="MCC9018749.1"/>
    <property type="molecule type" value="Genomic_DNA"/>
</dbReference>
<evidence type="ECO:0000256" key="1">
    <source>
        <dbReference type="ARBA" id="ARBA00023125"/>
    </source>
</evidence>
<evidence type="ECO:0000313" key="3">
    <source>
        <dbReference type="EMBL" id="MCC9018749.1"/>
    </source>
</evidence>
<dbReference type="CDD" id="cd00093">
    <property type="entry name" value="HTH_XRE"/>
    <property type="match status" value="1"/>
</dbReference>
<dbReference type="SUPFAM" id="SSF47413">
    <property type="entry name" value="lambda repressor-like DNA-binding domains"/>
    <property type="match status" value="1"/>
</dbReference>